<organism evidence="3 4">
    <name type="scientific">Actinomadura barringtoniae</name>
    <dbReference type="NCBI Taxonomy" id="1427535"/>
    <lineage>
        <taxon>Bacteria</taxon>
        <taxon>Bacillati</taxon>
        <taxon>Actinomycetota</taxon>
        <taxon>Actinomycetes</taxon>
        <taxon>Streptosporangiales</taxon>
        <taxon>Thermomonosporaceae</taxon>
        <taxon>Actinomadura</taxon>
    </lineage>
</organism>
<feature type="chain" id="PRO_5038647845" description="Secreted protein" evidence="2">
    <location>
        <begin position="32"/>
        <end position="483"/>
    </location>
</feature>
<feature type="region of interest" description="Disordered" evidence="1">
    <location>
        <begin position="32"/>
        <end position="67"/>
    </location>
</feature>
<proteinExistence type="predicted"/>
<sequence>MLPPTRTVLFGMALGAAGVMTAVSAAPSATAAPRETTTAAPGATAAPTATAAAASPGDTSPLSGVSFKLKPSPVSPAALAELDQMAANPARGMKRQDGLAPAAADAKRKFTWKKSCPSGAQSAIKALDAKVTLAGWCFATSEDAGTGSDQNKKQWIPQGIAYSKTSQLNGIALSWYHRVNKGGKWVTDQGRITVGPSPKAYKAGAYDPVTLAVPTATASGKLVAKEVVPPQPPGGDASAQGTAESTQHNGGVALVGNYLYVAGTSEVRVFDVRRTYQVPTGKDILGVGSDGKFYAHNAKYVLFQTNKFTPENAGSCPAESKPPSATSKDLCFSTVFYDQTTSPGSLLVSEYKAKGGVTSSRPLRVARWSLNADGSLKTDASGKAVSQVVYKTNLLHVQGVAGYHSGTGDTIYYNTSSSAPAIFSDRDSDGKAPFKLVGTIGAESFAYEPVSSGGGRLWSVTEQPGKRMLYYTYRKDMQRSGMP</sequence>
<dbReference type="InterPro" id="IPR006311">
    <property type="entry name" value="TAT_signal"/>
</dbReference>
<protein>
    <recommendedName>
        <fullName evidence="5">Secreted protein</fullName>
    </recommendedName>
</protein>
<keyword evidence="4" id="KW-1185">Reference proteome</keyword>
<evidence type="ECO:0008006" key="5">
    <source>
        <dbReference type="Google" id="ProtNLM"/>
    </source>
</evidence>
<dbReference type="EMBL" id="JAGEOJ010000002">
    <property type="protein sequence ID" value="MBO2446709.1"/>
    <property type="molecule type" value="Genomic_DNA"/>
</dbReference>
<reference evidence="3" key="1">
    <citation type="submission" date="2021-03" db="EMBL/GenBank/DDBJ databases">
        <authorList>
            <person name="Kanchanasin P."/>
            <person name="Saeng-In P."/>
            <person name="Phongsopitanun W."/>
            <person name="Yuki M."/>
            <person name="Kudo T."/>
            <person name="Ohkuma M."/>
            <person name="Tanasupawat S."/>
        </authorList>
    </citation>
    <scope>NUCLEOTIDE SEQUENCE</scope>
    <source>
        <strain evidence="3">GKU 128</strain>
    </source>
</reference>
<name>A0A939T3I1_9ACTN</name>
<gene>
    <name evidence="3" type="ORF">J4573_06380</name>
</gene>
<evidence type="ECO:0000313" key="4">
    <source>
        <dbReference type="Proteomes" id="UP000669179"/>
    </source>
</evidence>
<dbReference type="AlphaFoldDB" id="A0A939T3I1"/>
<dbReference type="PROSITE" id="PS51318">
    <property type="entry name" value="TAT"/>
    <property type="match status" value="1"/>
</dbReference>
<comment type="caution">
    <text evidence="3">The sequence shown here is derived from an EMBL/GenBank/DDBJ whole genome shotgun (WGS) entry which is preliminary data.</text>
</comment>
<dbReference type="Proteomes" id="UP000669179">
    <property type="component" value="Unassembled WGS sequence"/>
</dbReference>
<dbReference type="RefSeq" id="WP_208254291.1">
    <property type="nucleotide sequence ID" value="NZ_JAGEOJ010000002.1"/>
</dbReference>
<evidence type="ECO:0000256" key="1">
    <source>
        <dbReference type="SAM" id="MobiDB-lite"/>
    </source>
</evidence>
<feature type="signal peptide" evidence="2">
    <location>
        <begin position="1"/>
        <end position="31"/>
    </location>
</feature>
<accession>A0A939T3I1</accession>
<keyword evidence="2" id="KW-0732">Signal</keyword>
<feature type="compositionally biased region" description="Low complexity" evidence="1">
    <location>
        <begin position="32"/>
        <end position="61"/>
    </location>
</feature>
<evidence type="ECO:0000256" key="2">
    <source>
        <dbReference type="SAM" id="SignalP"/>
    </source>
</evidence>
<evidence type="ECO:0000313" key="3">
    <source>
        <dbReference type="EMBL" id="MBO2446709.1"/>
    </source>
</evidence>